<evidence type="ECO:0000259" key="1">
    <source>
        <dbReference type="PROSITE" id="PS51163"/>
    </source>
</evidence>
<dbReference type="SUPFAM" id="SSF55821">
    <property type="entry name" value="YrdC/RibB"/>
    <property type="match status" value="1"/>
</dbReference>
<dbReference type="Proteomes" id="UP000214610">
    <property type="component" value="Unassembled WGS sequence"/>
</dbReference>
<dbReference type="GO" id="GO:0003725">
    <property type="term" value="F:double-stranded RNA binding"/>
    <property type="evidence" value="ECO:0007669"/>
    <property type="project" value="InterPro"/>
</dbReference>
<dbReference type="AlphaFoldDB" id="A0A227KA52"/>
<dbReference type="NCBIfam" id="TIGR00057">
    <property type="entry name" value="L-threonylcarbamoyladenylate synthase"/>
    <property type="match status" value="1"/>
</dbReference>
<comment type="caution">
    <text evidence="2">The sequence shown here is derived from an EMBL/GenBank/DDBJ whole genome shotgun (WGS) entry which is preliminary data.</text>
</comment>
<dbReference type="EMBL" id="NHMP01000013">
    <property type="protein sequence ID" value="OXE44330.1"/>
    <property type="molecule type" value="Genomic_DNA"/>
</dbReference>
<name>A0A227KA52_9BURK</name>
<protein>
    <submittedName>
        <fullName evidence="2">Threonylcarbamoyl-AMP synthase</fullName>
    </submittedName>
</protein>
<dbReference type="RefSeq" id="WP_066591727.1">
    <property type="nucleotide sequence ID" value="NZ_CAJTBZ010000029.1"/>
</dbReference>
<reference evidence="3" key="1">
    <citation type="submission" date="2017-05" db="EMBL/GenBank/DDBJ databases">
        <title>Improved OligoMM genomes.</title>
        <authorList>
            <person name="Garzetti D."/>
        </authorList>
    </citation>
    <scope>NUCLEOTIDE SEQUENCE [LARGE SCALE GENOMIC DNA]</scope>
    <source>
        <strain evidence="3">YL45</strain>
    </source>
</reference>
<proteinExistence type="predicted"/>
<keyword evidence="3" id="KW-1185">Reference proteome</keyword>
<dbReference type="InterPro" id="IPR006070">
    <property type="entry name" value="Sua5-like_dom"/>
</dbReference>
<dbReference type="Pfam" id="PF01300">
    <property type="entry name" value="Sua5_yciO_yrdC"/>
    <property type="match status" value="1"/>
</dbReference>
<dbReference type="PANTHER" id="PTHR42828:SF3">
    <property type="entry name" value="THREONYLCARBAMOYL-AMP SYNTHASE"/>
    <property type="match status" value="1"/>
</dbReference>
<evidence type="ECO:0000313" key="2">
    <source>
        <dbReference type="EMBL" id="OXE44330.1"/>
    </source>
</evidence>
<dbReference type="GeneID" id="78363587"/>
<sequence length="207" mass="22578">MGYILNVMPDSPQPHRIEQAAQLLTKGAVAVVPTDTGFSLVCRMDDKEGLDKIRLIRQLGEKKHLTLLCDSLSQMSQLARVNNTGYRMAKSVTPGPYTFILEATREVPRRLSHPSKKTIGIRVPQNKALKALLEKIGEPLVGTTMIMPGQEDPLSEAWEIQDAIGDQLAFVLDDGTVAKGDTTVVDLSGDEPEVLRKGLGNCKAIGF</sequence>
<dbReference type="Gene3D" id="3.90.870.10">
    <property type="entry name" value="DHBP synthase"/>
    <property type="match status" value="1"/>
</dbReference>
<dbReference type="InterPro" id="IPR052532">
    <property type="entry name" value="SUA5_domain"/>
</dbReference>
<accession>A0A227KA52</accession>
<feature type="domain" description="YrdC-like" evidence="1">
    <location>
        <begin position="14"/>
        <end position="200"/>
    </location>
</feature>
<dbReference type="PROSITE" id="PS51163">
    <property type="entry name" value="YRDC"/>
    <property type="match status" value="1"/>
</dbReference>
<dbReference type="PANTHER" id="PTHR42828">
    <property type="entry name" value="DHBP SYNTHASE RIBB-LIKE ALPHA/BETA DOMAIN-CONTAINING PROTEIN"/>
    <property type="match status" value="1"/>
</dbReference>
<organism evidence="2 3">
    <name type="scientific">Turicimonas muris</name>
    <dbReference type="NCBI Taxonomy" id="1796652"/>
    <lineage>
        <taxon>Bacteria</taxon>
        <taxon>Pseudomonadati</taxon>
        <taxon>Pseudomonadota</taxon>
        <taxon>Betaproteobacteria</taxon>
        <taxon>Burkholderiales</taxon>
        <taxon>Sutterellaceae</taxon>
        <taxon>Turicimonas</taxon>
    </lineage>
</organism>
<evidence type="ECO:0000313" key="3">
    <source>
        <dbReference type="Proteomes" id="UP000214610"/>
    </source>
</evidence>
<gene>
    <name evidence="2" type="ORF">ADH67_12440</name>
</gene>
<dbReference type="InterPro" id="IPR017945">
    <property type="entry name" value="DHBP_synth_RibB-like_a/b_dom"/>
</dbReference>